<keyword evidence="3" id="KW-0804">Transcription</keyword>
<dbReference type="HOGENOM" id="CLU_037628_6_1_11"/>
<feature type="domain" description="HTH lacI-type" evidence="5">
    <location>
        <begin position="18"/>
        <end position="72"/>
    </location>
</feature>
<dbReference type="InterPro" id="IPR010982">
    <property type="entry name" value="Lambda_DNA-bd_dom_sf"/>
</dbReference>
<feature type="region of interest" description="Disordered" evidence="4">
    <location>
        <begin position="344"/>
        <end position="369"/>
    </location>
</feature>
<reference evidence="7" key="2">
    <citation type="submission" date="2010-01" db="EMBL/GenBank/DDBJ databases">
        <title>The complete genome of Conexibacter woesei DSM 14684.</title>
        <authorList>
            <consortium name="US DOE Joint Genome Institute (JGI-PGF)"/>
            <person name="Lucas S."/>
            <person name="Copeland A."/>
            <person name="Lapidus A."/>
            <person name="Glavina del Rio T."/>
            <person name="Dalin E."/>
            <person name="Tice H."/>
            <person name="Bruce D."/>
            <person name="Goodwin L."/>
            <person name="Pitluck S."/>
            <person name="Kyrpides N."/>
            <person name="Mavromatis K."/>
            <person name="Ivanova N."/>
            <person name="Mikhailova N."/>
            <person name="Chertkov O."/>
            <person name="Brettin T."/>
            <person name="Detter J.C."/>
            <person name="Han C."/>
            <person name="Larimer F."/>
            <person name="Land M."/>
            <person name="Hauser L."/>
            <person name="Markowitz V."/>
            <person name="Cheng J.-F."/>
            <person name="Hugenholtz P."/>
            <person name="Woyke T."/>
            <person name="Wu D."/>
            <person name="Pukall R."/>
            <person name="Steenblock K."/>
            <person name="Schneider S."/>
            <person name="Klenk H.-P."/>
            <person name="Eisen J.A."/>
        </authorList>
    </citation>
    <scope>NUCLEOTIDE SEQUENCE [LARGE SCALE GENOMIC DNA]</scope>
    <source>
        <strain evidence="7">DSM 14684 / CIP 108061 / JCM 11494 / NBRC 100937 / ID131577</strain>
    </source>
</reference>
<evidence type="ECO:0000256" key="3">
    <source>
        <dbReference type="ARBA" id="ARBA00023163"/>
    </source>
</evidence>
<dbReference type="GO" id="GO:0003700">
    <property type="term" value="F:DNA-binding transcription factor activity"/>
    <property type="evidence" value="ECO:0007669"/>
    <property type="project" value="TreeGrafter"/>
</dbReference>
<evidence type="ECO:0000256" key="2">
    <source>
        <dbReference type="ARBA" id="ARBA00023125"/>
    </source>
</evidence>
<dbReference type="OrthoDB" id="252678at2"/>
<evidence type="ECO:0000256" key="1">
    <source>
        <dbReference type="ARBA" id="ARBA00023015"/>
    </source>
</evidence>
<evidence type="ECO:0000313" key="7">
    <source>
        <dbReference type="Proteomes" id="UP000008229"/>
    </source>
</evidence>
<dbReference type="InterPro" id="IPR028082">
    <property type="entry name" value="Peripla_BP_I"/>
</dbReference>
<reference evidence="6 7" key="1">
    <citation type="journal article" date="2010" name="Stand. Genomic Sci.">
        <title>Complete genome sequence of Conexibacter woesei type strain (ID131577).</title>
        <authorList>
            <person name="Pukall R."/>
            <person name="Lapidus A."/>
            <person name="Glavina Del Rio T."/>
            <person name="Copeland A."/>
            <person name="Tice H."/>
            <person name="Cheng J.-F."/>
            <person name="Lucas S."/>
            <person name="Chen F."/>
            <person name="Nolan M."/>
            <person name="Bruce D."/>
            <person name="Goodwin L."/>
            <person name="Pitluck S."/>
            <person name="Mavromatis K."/>
            <person name="Ivanova N."/>
            <person name="Ovchinnikova G."/>
            <person name="Pati A."/>
            <person name="Chen A."/>
            <person name="Palaniappan K."/>
            <person name="Land M."/>
            <person name="Hauser L."/>
            <person name="Chang Y.-J."/>
            <person name="Jeffries C.D."/>
            <person name="Chain P."/>
            <person name="Meincke L."/>
            <person name="Sims D."/>
            <person name="Brettin T."/>
            <person name="Detter J.C."/>
            <person name="Rohde M."/>
            <person name="Goeker M."/>
            <person name="Bristow J."/>
            <person name="Eisen J.A."/>
            <person name="Markowitz V."/>
            <person name="Kyrpides N.C."/>
            <person name="Klenk H.-P."/>
            <person name="Hugenholtz P."/>
        </authorList>
    </citation>
    <scope>NUCLEOTIDE SEQUENCE [LARGE SCALE GENOMIC DNA]</scope>
    <source>
        <strain evidence="7">DSM 14684 / CIP 108061 / JCM 11494 / NBRC 100937 / ID131577</strain>
    </source>
</reference>
<proteinExistence type="predicted"/>
<dbReference type="InterPro" id="IPR000843">
    <property type="entry name" value="HTH_LacI"/>
</dbReference>
<keyword evidence="7" id="KW-1185">Reference proteome</keyword>
<dbReference type="SUPFAM" id="SSF47413">
    <property type="entry name" value="lambda repressor-like DNA-binding domains"/>
    <property type="match status" value="1"/>
</dbReference>
<sequence>MTHRPSSGSARRAGVRRATIRDVAAAAGVSVKTVSHAVNGKGEVDPGTRARVLAEAAKLGYRASRNARSLRSGRTSTIALLLPSLGAAEREMLGLSYYMLLASAAASTAFGLEHSLLLSPAADDGDNLRRLDADGVLLCDPVALDPRIDVLAGQGIPVVTIERDPGRPDHDWCVVGDNREATWTLLDHLAAAGAERIALLASDSEWGWTVESVDAYRAWCAQRGAEPIEARASLHDLVRSAREQAHALLDRPDRPDAIVALAERAAAGVVQAARALGLTIPGDLMVASGADSPETTFGDPAITALDLHPGERGSAAAELLIDRLAGRATATSRTIAANLLVRASSQRSEGGFASSTNRSTPRSAPSPLE</sequence>
<dbReference type="Pfam" id="PF13377">
    <property type="entry name" value="Peripla_BP_3"/>
    <property type="match status" value="1"/>
</dbReference>
<dbReference type="Pfam" id="PF00356">
    <property type="entry name" value="LacI"/>
    <property type="match status" value="1"/>
</dbReference>
<dbReference type="eggNOG" id="COG1609">
    <property type="taxonomic scope" value="Bacteria"/>
</dbReference>
<evidence type="ECO:0000259" key="5">
    <source>
        <dbReference type="PROSITE" id="PS50932"/>
    </source>
</evidence>
<dbReference type="PROSITE" id="PS50932">
    <property type="entry name" value="HTH_LACI_2"/>
    <property type="match status" value="1"/>
</dbReference>
<dbReference type="STRING" id="469383.Cwoe_2555"/>
<dbReference type="SUPFAM" id="SSF53822">
    <property type="entry name" value="Periplasmic binding protein-like I"/>
    <property type="match status" value="1"/>
</dbReference>
<keyword evidence="2" id="KW-0238">DNA-binding</keyword>
<evidence type="ECO:0000313" key="6">
    <source>
        <dbReference type="EMBL" id="ADB50976.1"/>
    </source>
</evidence>
<name>D3F8L2_CONWI</name>
<gene>
    <name evidence="6" type="ordered locus">Cwoe_2555</name>
</gene>
<dbReference type="InterPro" id="IPR046335">
    <property type="entry name" value="LacI/GalR-like_sensor"/>
</dbReference>
<dbReference type="PANTHER" id="PTHR30146">
    <property type="entry name" value="LACI-RELATED TRANSCRIPTIONAL REPRESSOR"/>
    <property type="match status" value="1"/>
</dbReference>
<dbReference type="EMBL" id="CP001854">
    <property type="protein sequence ID" value="ADB50976.1"/>
    <property type="molecule type" value="Genomic_DNA"/>
</dbReference>
<keyword evidence="1" id="KW-0805">Transcription regulation</keyword>
<accession>D3F8L2</accession>
<dbReference type="Gene3D" id="3.40.50.2300">
    <property type="match status" value="2"/>
</dbReference>
<dbReference type="SMART" id="SM00354">
    <property type="entry name" value="HTH_LACI"/>
    <property type="match status" value="1"/>
</dbReference>
<dbReference type="KEGG" id="cwo:Cwoe_2555"/>
<dbReference type="Proteomes" id="UP000008229">
    <property type="component" value="Chromosome"/>
</dbReference>
<dbReference type="CDD" id="cd06267">
    <property type="entry name" value="PBP1_LacI_sugar_binding-like"/>
    <property type="match status" value="1"/>
</dbReference>
<dbReference type="PROSITE" id="PS00356">
    <property type="entry name" value="HTH_LACI_1"/>
    <property type="match status" value="1"/>
</dbReference>
<dbReference type="PANTHER" id="PTHR30146:SF153">
    <property type="entry name" value="LACTOSE OPERON REPRESSOR"/>
    <property type="match status" value="1"/>
</dbReference>
<evidence type="ECO:0000256" key="4">
    <source>
        <dbReference type="SAM" id="MobiDB-lite"/>
    </source>
</evidence>
<protein>
    <submittedName>
        <fullName evidence="6">Transcriptional regulator, LacI family</fullName>
    </submittedName>
</protein>
<feature type="compositionally biased region" description="Polar residues" evidence="4">
    <location>
        <begin position="344"/>
        <end position="363"/>
    </location>
</feature>
<organism evidence="6 7">
    <name type="scientific">Conexibacter woesei (strain DSM 14684 / CCUG 47730 / CIP 108061 / JCM 11494 / NBRC 100937 / ID131577)</name>
    <dbReference type="NCBI Taxonomy" id="469383"/>
    <lineage>
        <taxon>Bacteria</taxon>
        <taxon>Bacillati</taxon>
        <taxon>Actinomycetota</taxon>
        <taxon>Thermoleophilia</taxon>
        <taxon>Solirubrobacterales</taxon>
        <taxon>Conexibacteraceae</taxon>
        <taxon>Conexibacter</taxon>
    </lineage>
</organism>
<dbReference type="CDD" id="cd01392">
    <property type="entry name" value="HTH_LacI"/>
    <property type="match status" value="1"/>
</dbReference>
<dbReference type="RefSeq" id="WP_012934027.1">
    <property type="nucleotide sequence ID" value="NC_013739.1"/>
</dbReference>
<dbReference type="AlphaFoldDB" id="D3F8L2"/>
<dbReference type="GO" id="GO:0000976">
    <property type="term" value="F:transcription cis-regulatory region binding"/>
    <property type="evidence" value="ECO:0007669"/>
    <property type="project" value="TreeGrafter"/>
</dbReference>
<dbReference type="Gene3D" id="1.10.260.40">
    <property type="entry name" value="lambda repressor-like DNA-binding domains"/>
    <property type="match status" value="1"/>
</dbReference>